<comment type="caution">
    <text evidence="3">The sequence shown here is derived from an EMBL/GenBank/DDBJ whole genome shotgun (WGS) entry which is preliminary data.</text>
</comment>
<evidence type="ECO:0000313" key="3">
    <source>
        <dbReference type="EMBL" id="KAL3526682.1"/>
    </source>
</evidence>
<gene>
    <name evidence="3" type="ORF">ACH5RR_011338</name>
</gene>
<dbReference type="SUPFAM" id="SSF50998">
    <property type="entry name" value="Quinoprotein alcohol dehydrogenase-like"/>
    <property type="match status" value="1"/>
</dbReference>
<organism evidence="3 4">
    <name type="scientific">Cinchona calisaya</name>
    <dbReference type="NCBI Taxonomy" id="153742"/>
    <lineage>
        <taxon>Eukaryota</taxon>
        <taxon>Viridiplantae</taxon>
        <taxon>Streptophyta</taxon>
        <taxon>Embryophyta</taxon>
        <taxon>Tracheophyta</taxon>
        <taxon>Spermatophyta</taxon>
        <taxon>Magnoliopsida</taxon>
        <taxon>eudicotyledons</taxon>
        <taxon>Gunneridae</taxon>
        <taxon>Pentapetalae</taxon>
        <taxon>asterids</taxon>
        <taxon>lamiids</taxon>
        <taxon>Gentianales</taxon>
        <taxon>Rubiaceae</taxon>
        <taxon>Cinchonoideae</taxon>
        <taxon>Cinchoneae</taxon>
        <taxon>Cinchona</taxon>
    </lineage>
</organism>
<keyword evidence="4" id="KW-1185">Reference proteome</keyword>
<evidence type="ECO:0008006" key="5">
    <source>
        <dbReference type="Google" id="ProtNLM"/>
    </source>
</evidence>
<sequence>MILRDWILRQVRSPHYKWIKDFSSFGTRFTVTPANNGLLYVNLPVRALLLALDVSTGNILGQRSTGPLSSEDYASVVDSNGWISIGSLDGFLYSLSPTGSLKKFPKVANLEFVTQVSPVLDCSGYGVYVSQTVMEGKVDHAVGDYAYFSALKPKGVIFTMLVPATRAIYWSESYPPGIGNPLPCCATGQKFASSCSQASAENISIYTSNEKTILLFLLFETTILITLAALIEFCCIFWKKRKLQSRGLGKFLEKRHSLRLQKNAFDRTITELQQKASEEAVDNEVLETLRDLVKEREGIQKKFSTAHSLGRDGAGLQAKSLLPLFDGNARSYSFQGAKKESVTIFHTFSNTNSSSGGSSEDGADEDLHEEKEPSSNAKGKAPVELQSCSDNEIHEK</sequence>
<name>A0ABD3A873_9GENT</name>
<dbReference type="Proteomes" id="UP001630127">
    <property type="component" value="Unassembled WGS sequence"/>
</dbReference>
<keyword evidence="2" id="KW-1133">Transmembrane helix</keyword>
<dbReference type="InterPro" id="IPR045301">
    <property type="entry name" value="GEX3-like"/>
</dbReference>
<dbReference type="EMBL" id="JBJUIK010000005">
    <property type="protein sequence ID" value="KAL3526682.1"/>
    <property type="molecule type" value="Genomic_DNA"/>
</dbReference>
<proteinExistence type="predicted"/>
<dbReference type="Gene3D" id="2.130.10.10">
    <property type="entry name" value="YVTN repeat-like/Quinoprotein amine dehydrogenase"/>
    <property type="match status" value="1"/>
</dbReference>
<dbReference type="PANTHER" id="PTHR37253:SF1">
    <property type="entry name" value="PROTEIN GAMETE EXPRESSED 3"/>
    <property type="match status" value="1"/>
</dbReference>
<evidence type="ECO:0000256" key="2">
    <source>
        <dbReference type="SAM" id="Phobius"/>
    </source>
</evidence>
<dbReference type="InterPro" id="IPR015943">
    <property type="entry name" value="WD40/YVTN_repeat-like_dom_sf"/>
</dbReference>
<protein>
    <recommendedName>
        <fullName evidence="5">Protein GAMETE EXPRESSED 3</fullName>
    </recommendedName>
</protein>
<dbReference type="AlphaFoldDB" id="A0ABD3A873"/>
<dbReference type="InterPro" id="IPR011047">
    <property type="entry name" value="Quinoprotein_ADH-like_sf"/>
</dbReference>
<keyword evidence="2" id="KW-0472">Membrane</keyword>
<dbReference type="PANTHER" id="PTHR37253">
    <property type="entry name" value="PROTEIN GAMETE EXPRESSED 3"/>
    <property type="match status" value="1"/>
</dbReference>
<accession>A0ABD3A873</accession>
<feature type="compositionally biased region" description="Low complexity" evidence="1">
    <location>
        <begin position="349"/>
        <end position="358"/>
    </location>
</feature>
<reference evidence="3 4" key="1">
    <citation type="submission" date="2024-11" db="EMBL/GenBank/DDBJ databases">
        <title>A near-complete genome assembly of Cinchona calisaya.</title>
        <authorList>
            <person name="Lian D.C."/>
            <person name="Zhao X.W."/>
            <person name="Wei L."/>
        </authorList>
    </citation>
    <scope>NUCLEOTIDE SEQUENCE [LARGE SCALE GENOMIC DNA]</scope>
    <source>
        <tissue evidence="3">Nenye</tissue>
    </source>
</reference>
<feature type="region of interest" description="Disordered" evidence="1">
    <location>
        <begin position="348"/>
        <end position="396"/>
    </location>
</feature>
<feature type="transmembrane region" description="Helical" evidence="2">
    <location>
        <begin position="213"/>
        <end position="238"/>
    </location>
</feature>
<evidence type="ECO:0000256" key="1">
    <source>
        <dbReference type="SAM" id="MobiDB-lite"/>
    </source>
</evidence>
<keyword evidence="2" id="KW-0812">Transmembrane</keyword>
<evidence type="ECO:0000313" key="4">
    <source>
        <dbReference type="Proteomes" id="UP001630127"/>
    </source>
</evidence>